<dbReference type="InterPro" id="IPR011671">
    <property type="entry name" value="tRNA_uracil_MeTrfase"/>
</dbReference>
<keyword evidence="10" id="KW-0862">Zinc</keyword>
<dbReference type="InterPro" id="IPR029063">
    <property type="entry name" value="SAM-dependent_MTases_sf"/>
</dbReference>
<sequence>MFPVPLVTSSTVLTPTQFWDIVLLYHNRPHLINRKLVAASQVLFYKINFHSKNIRHISEILTPSAILYELRKLKQLTKENIHEDFIVNLVECYDKHVSLSACNANDFRERYNGIFISVRILMPRKGSDNCIELVVLDKNKNCSIFYAIKENDTHLLAPPFPYDIELTSLSNLRINLQNFEDADTAHAEWIADKLFPKLLKWAESDLELNTLSSLSVISVDDYCFTYNDLKSKYGENLVKQWPEKTNTDPKKYVFEDLAIASYLICLWKKYNVGDVNFVDCGCGNGLLVYILNQEGYKGYGVDIRQRPIWNIYPKETRLEVGTVTPSSTFPSSTWIIGNHSDELTPWIPVIAIKSSPRTNIFVIPCCPYDFSGTKYVRTNTAVSQYSDYFSYIENIYNMCGFDTRTDKLRIPSTKRKCLIGFRKTFGIDEINQIDAKVNLFIESRLSCREFKARSNTETVRNCTQLNRDLLQKLVSTCVYNLLHEANYVLKENGGNWNKGGSLSLLDLSKKIAKEDLKQLKEQCGGLQTLIRNHRYLFDIRDGKVFLRKPPLLSEDTKKYKEKPCWFFKNHPDGCLHSSENNCSYKHEK</sequence>
<name>A0AAV8VTJ7_9CUCU</name>
<keyword evidence="4 11" id="KW-0963">Cytoplasm</keyword>
<dbReference type="PROSITE" id="PS50103">
    <property type="entry name" value="ZF_C3H1"/>
    <property type="match status" value="1"/>
</dbReference>
<keyword evidence="10" id="KW-0479">Metal-binding</keyword>
<evidence type="ECO:0000256" key="6">
    <source>
        <dbReference type="ARBA" id="ARBA00022679"/>
    </source>
</evidence>
<evidence type="ECO:0000256" key="2">
    <source>
        <dbReference type="ARBA" id="ARBA00004496"/>
    </source>
</evidence>
<accession>A0AAV8VTJ7</accession>
<keyword evidence="8 11" id="KW-0819">tRNA processing</keyword>
<dbReference type="Pfam" id="PF07757">
    <property type="entry name" value="AdoMet_MTase"/>
    <property type="match status" value="1"/>
</dbReference>
<evidence type="ECO:0000256" key="11">
    <source>
        <dbReference type="RuleBase" id="RU368004"/>
    </source>
</evidence>
<comment type="function">
    <text evidence="11">Adenosyl-L-methionine (AdoMet)-dependent tRNA (uracil-O(2)-)-methyltransferase.</text>
</comment>
<keyword evidence="6 11" id="KW-0808">Transferase</keyword>
<feature type="domain" description="C3H1-type" evidence="13">
    <location>
        <begin position="558"/>
        <end position="588"/>
    </location>
</feature>
<evidence type="ECO:0000256" key="8">
    <source>
        <dbReference type="ARBA" id="ARBA00022694"/>
    </source>
</evidence>
<comment type="subcellular location">
    <subcellularLocation>
        <location evidence="2 11">Cytoplasm</location>
    </subcellularLocation>
</comment>
<dbReference type="GO" id="GO:0005737">
    <property type="term" value="C:cytoplasm"/>
    <property type="evidence" value="ECO:0007669"/>
    <property type="project" value="UniProtKB-SubCell"/>
</dbReference>
<evidence type="ECO:0000256" key="4">
    <source>
        <dbReference type="ARBA" id="ARBA00022490"/>
    </source>
</evidence>
<dbReference type="AlphaFoldDB" id="A0AAV8VTJ7"/>
<evidence type="ECO:0000313" key="15">
    <source>
        <dbReference type="Proteomes" id="UP001159042"/>
    </source>
</evidence>
<dbReference type="GO" id="GO:0008270">
    <property type="term" value="F:zinc ion binding"/>
    <property type="evidence" value="ECO:0007669"/>
    <property type="project" value="UniProtKB-KW"/>
</dbReference>
<dbReference type="PANTHER" id="PTHR21210">
    <property type="entry name" value="TRNA (URACIL-O(2)-)-METHYLTRANSFERASE-RELATED"/>
    <property type="match status" value="1"/>
</dbReference>
<organism evidence="14 15">
    <name type="scientific">Exocentrus adspersus</name>
    <dbReference type="NCBI Taxonomy" id="1586481"/>
    <lineage>
        <taxon>Eukaryota</taxon>
        <taxon>Metazoa</taxon>
        <taxon>Ecdysozoa</taxon>
        <taxon>Arthropoda</taxon>
        <taxon>Hexapoda</taxon>
        <taxon>Insecta</taxon>
        <taxon>Pterygota</taxon>
        <taxon>Neoptera</taxon>
        <taxon>Endopterygota</taxon>
        <taxon>Coleoptera</taxon>
        <taxon>Polyphaga</taxon>
        <taxon>Cucujiformia</taxon>
        <taxon>Chrysomeloidea</taxon>
        <taxon>Cerambycidae</taxon>
        <taxon>Lamiinae</taxon>
        <taxon>Acanthocinini</taxon>
        <taxon>Exocentrus</taxon>
    </lineage>
</organism>
<comment type="similarity">
    <text evidence="3 11">Belongs to the TRM44 family.</text>
</comment>
<keyword evidence="7 11" id="KW-0949">S-adenosyl-L-methionine</keyword>
<evidence type="ECO:0000313" key="14">
    <source>
        <dbReference type="EMBL" id="KAJ8917568.1"/>
    </source>
</evidence>
<dbReference type="EC" id="2.1.1.211" evidence="11"/>
<dbReference type="Proteomes" id="UP001159042">
    <property type="component" value="Unassembled WGS sequence"/>
</dbReference>
<dbReference type="GO" id="GO:0030488">
    <property type="term" value="P:tRNA methylation"/>
    <property type="evidence" value="ECO:0007669"/>
    <property type="project" value="UniProtKB-UniRule"/>
</dbReference>
<evidence type="ECO:0000256" key="1">
    <source>
        <dbReference type="ARBA" id="ARBA00002778"/>
    </source>
</evidence>
<comment type="caution">
    <text evidence="14">The sequence shown here is derived from an EMBL/GenBank/DDBJ whole genome shotgun (WGS) entry which is preliminary data.</text>
</comment>
<keyword evidence="12" id="KW-0175">Coiled coil</keyword>
<feature type="zinc finger region" description="C3H1-type" evidence="10">
    <location>
        <begin position="558"/>
        <end position="588"/>
    </location>
</feature>
<feature type="coiled-coil region" evidence="12">
    <location>
        <begin position="502"/>
        <end position="529"/>
    </location>
</feature>
<proteinExistence type="inferred from homology"/>
<evidence type="ECO:0000256" key="7">
    <source>
        <dbReference type="ARBA" id="ARBA00022691"/>
    </source>
</evidence>
<dbReference type="InterPro" id="IPR000571">
    <property type="entry name" value="Znf_CCCH"/>
</dbReference>
<gene>
    <name evidence="14" type="ORF">NQ315_000051</name>
</gene>
<keyword evidence="10" id="KW-0863">Zinc-finger</keyword>
<evidence type="ECO:0000256" key="3">
    <source>
        <dbReference type="ARBA" id="ARBA00009056"/>
    </source>
</evidence>
<evidence type="ECO:0000256" key="9">
    <source>
        <dbReference type="ARBA" id="ARBA00047957"/>
    </source>
</evidence>
<keyword evidence="5 11" id="KW-0489">Methyltransferase</keyword>
<comment type="function">
    <text evidence="1">Probable adenosyl-L-methionine (AdoMet)-dependent tRNA (uracil-O(2)-)-methyltransferase.</text>
</comment>
<dbReference type="SUPFAM" id="SSF53335">
    <property type="entry name" value="S-adenosyl-L-methionine-dependent methyltransferases"/>
    <property type="match status" value="1"/>
</dbReference>
<dbReference type="EMBL" id="JANEYG010000032">
    <property type="protein sequence ID" value="KAJ8917568.1"/>
    <property type="molecule type" value="Genomic_DNA"/>
</dbReference>
<protein>
    <recommendedName>
        <fullName evidence="11">tRNA (uracil-O(2)-)-methyltransferase</fullName>
        <ecNumber evidence="11">2.1.1.211</ecNumber>
    </recommendedName>
</protein>
<evidence type="ECO:0000259" key="13">
    <source>
        <dbReference type="PROSITE" id="PS50103"/>
    </source>
</evidence>
<comment type="catalytic activity">
    <reaction evidence="9 11">
        <text>uridine(44) in tRNA(Ser) + S-adenosyl-L-methionine = 2'-O-methyluridine(44) in tRNA(Ser) + S-adenosyl-L-homocysteine + H(+)</text>
        <dbReference type="Rhea" id="RHEA:43100"/>
        <dbReference type="Rhea" id="RHEA-COMP:10339"/>
        <dbReference type="Rhea" id="RHEA-COMP:10340"/>
        <dbReference type="ChEBI" id="CHEBI:15378"/>
        <dbReference type="ChEBI" id="CHEBI:57856"/>
        <dbReference type="ChEBI" id="CHEBI:59789"/>
        <dbReference type="ChEBI" id="CHEBI:65315"/>
        <dbReference type="ChEBI" id="CHEBI:74478"/>
        <dbReference type="EC" id="2.1.1.211"/>
    </reaction>
</comment>
<dbReference type="GO" id="GO:0141101">
    <property type="term" value="F:tRNA(Ser) (uridine(44)-2'-O-)-methyltransferase activity"/>
    <property type="evidence" value="ECO:0007669"/>
    <property type="project" value="UniProtKB-EC"/>
</dbReference>
<evidence type="ECO:0000256" key="5">
    <source>
        <dbReference type="ARBA" id="ARBA00022603"/>
    </source>
</evidence>
<dbReference type="PANTHER" id="PTHR21210:SF0">
    <property type="entry name" value="TRNA (URACIL-O(2)-)-METHYLTRANSFERASE-RELATED"/>
    <property type="match status" value="1"/>
</dbReference>
<evidence type="ECO:0000256" key="10">
    <source>
        <dbReference type="PROSITE-ProRule" id="PRU00723"/>
    </source>
</evidence>
<evidence type="ECO:0000256" key="12">
    <source>
        <dbReference type="SAM" id="Coils"/>
    </source>
</evidence>
<keyword evidence="15" id="KW-1185">Reference proteome</keyword>
<reference evidence="14 15" key="1">
    <citation type="journal article" date="2023" name="Insect Mol. Biol.">
        <title>Genome sequencing provides insights into the evolution of gene families encoding plant cell wall-degrading enzymes in longhorned beetles.</title>
        <authorList>
            <person name="Shin N.R."/>
            <person name="Okamura Y."/>
            <person name="Kirsch R."/>
            <person name="Pauchet Y."/>
        </authorList>
    </citation>
    <scope>NUCLEOTIDE SEQUENCE [LARGE SCALE GENOMIC DNA]</scope>
    <source>
        <strain evidence="14">EAD_L_NR</strain>
    </source>
</reference>